<evidence type="ECO:0000259" key="6">
    <source>
        <dbReference type="Pfam" id="PF13193"/>
    </source>
</evidence>
<accession>A0A0N7LU19</accession>
<dbReference type="GO" id="GO:0006637">
    <property type="term" value="P:acyl-CoA metabolic process"/>
    <property type="evidence" value="ECO:0007669"/>
    <property type="project" value="TreeGrafter"/>
</dbReference>
<dbReference type="PANTHER" id="PTHR43605:SF10">
    <property type="entry name" value="ACYL-COA SYNTHETASE MEDIUM CHAIN FAMILY MEMBER 3"/>
    <property type="match status" value="1"/>
</dbReference>
<evidence type="ECO:0000256" key="3">
    <source>
        <dbReference type="ARBA" id="ARBA00022741"/>
    </source>
</evidence>
<keyword evidence="3" id="KW-0547">Nucleotide-binding</keyword>
<protein>
    <submittedName>
        <fullName evidence="7">Acetyl-coenzyme A synthetase</fullName>
        <ecNumber evidence="7">6.2.1.1</ecNumber>
    </submittedName>
</protein>
<evidence type="ECO:0000256" key="1">
    <source>
        <dbReference type="ARBA" id="ARBA00006432"/>
    </source>
</evidence>
<reference evidence="7 8" key="1">
    <citation type="submission" date="2015-09" db="EMBL/GenBank/DDBJ databases">
        <authorList>
            <consortium name="Swine Surveillance"/>
        </authorList>
    </citation>
    <scope>NUCLEOTIDE SEQUENCE [LARGE SCALE GENOMIC DNA]</scope>
    <source>
        <strain evidence="7 8">CECT 5294</strain>
    </source>
</reference>
<dbReference type="EC" id="6.2.1.1" evidence="7"/>
<sequence>MQRNSNVRGPSMADASRANPRTIQTLQSWDAMREAFVWNVPDIFNIAEACCDRWAALAPDQIALIEHTPQGRVEWSYRALKDASDRLAGALRARGFERGDRLGILLPQCAATLIAHFATHKLGGISLPLFTLFGPDALAYRLRDSGAAALITHPAELEKLAGLDLPALHTIITTEPAPGALSLEDALEHAPLPSPVQTSAEDPAVMIYTSGTTGAPKGVLHAHRFLIGHMPSVECHHEGFPQAGDKGWTPADWAWIGGLMDMALPCLYHGVPLVALRMAKFDAERAWALIADEGIRNLFLPPTALKLMRAAPRPTDLNIRTIGSGGEALGPDLLEWSKRELGVAINEFYGQTECNLVLASCAGTMPQKPGSMGRAVPGFDVSIRGPEGALPNGTVGEICIRTPNPCQFLNYWNLPEKTAQKVRDGWLYTGDLGVMDDDGYVTFAARDDDVITSSGYRIGPSEIETCLSAHPDVTMAAVVGLPDPARTEAVTAFITCPTDARDIEATLIAHVKSRLSPHLAPRRVIILDALPMTATGKIQRRVLRDHYATLYTD</sequence>
<dbReference type="Pfam" id="PF00501">
    <property type="entry name" value="AMP-binding"/>
    <property type="match status" value="1"/>
</dbReference>
<feature type="domain" description="AMP-dependent synthetase/ligase" evidence="5">
    <location>
        <begin position="52"/>
        <end position="411"/>
    </location>
</feature>
<dbReference type="InterPro" id="IPR051087">
    <property type="entry name" value="Mitochondrial_ACSM"/>
</dbReference>
<dbReference type="InterPro" id="IPR025110">
    <property type="entry name" value="AMP-bd_C"/>
</dbReference>
<dbReference type="GO" id="GO:0004321">
    <property type="term" value="F:fatty-acyl-CoA synthase activity"/>
    <property type="evidence" value="ECO:0007669"/>
    <property type="project" value="TreeGrafter"/>
</dbReference>
<dbReference type="AlphaFoldDB" id="A0A0N7LU19"/>
<proteinExistence type="inferred from homology"/>
<keyword evidence="2 7" id="KW-0436">Ligase</keyword>
<dbReference type="SUPFAM" id="SSF56801">
    <property type="entry name" value="Acetyl-CoA synthetase-like"/>
    <property type="match status" value="1"/>
</dbReference>
<dbReference type="Gene3D" id="3.40.50.12780">
    <property type="entry name" value="N-terminal domain of ligase-like"/>
    <property type="match status" value="1"/>
</dbReference>
<dbReference type="PROSITE" id="PS00455">
    <property type="entry name" value="AMP_BINDING"/>
    <property type="match status" value="1"/>
</dbReference>
<evidence type="ECO:0000313" key="8">
    <source>
        <dbReference type="Proteomes" id="UP000051298"/>
    </source>
</evidence>
<dbReference type="InterPro" id="IPR042099">
    <property type="entry name" value="ANL_N_sf"/>
</dbReference>
<organism evidence="7 8">
    <name type="scientific">Thalassobacter stenotrophicus</name>
    <dbReference type="NCBI Taxonomy" id="266809"/>
    <lineage>
        <taxon>Bacteria</taxon>
        <taxon>Pseudomonadati</taxon>
        <taxon>Pseudomonadota</taxon>
        <taxon>Alphaproteobacteria</taxon>
        <taxon>Rhodobacterales</taxon>
        <taxon>Roseobacteraceae</taxon>
        <taxon>Thalassobacter</taxon>
    </lineage>
</organism>
<comment type="similarity">
    <text evidence="1">Belongs to the ATP-dependent AMP-binding enzyme family.</text>
</comment>
<gene>
    <name evidence="7" type="primary">acsA_4</name>
    <name evidence="7" type="ORF">THS5294_03580</name>
</gene>
<dbReference type="Pfam" id="PF13193">
    <property type="entry name" value="AMP-binding_C"/>
    <property type="match status" value="1"/>
</dbReference>
<evidence type="ECO:0000259" key="5">
    <source>
        <dbReference type="Pfam" id="PF00501"/>
    </source>
</evidence>
<feature type="domain" description="AMP-binding enzyme C-terminal" evidence="6">
    <location>
        <begin position="462"/>
        <end position="537"/>
    </location>
</feature>
<dbReference type="GO" id="GO:0015645">
    <property type="term" value="F:fatty acid ligase activity"/>
    <property type="evidence" value="ECO:0007669"/>
    <property type="project" value="TreeGrafter"/>
</dbReference>
<dbReference type="EMBL" id="CYRX01000033">
    <property type="protein sequence ID" value="CUH62266.1"/>
    <property type="molecule type" value="Genomic_DNA"/>
</dbReference>
<dbReference type="InterPro" id="IPR020845">
    <property type="entry name" value="AMP-binding_CS"/>
</dbReference>
<name>A0A0N7LU19_9RHOB</name>
<evidence type="ECO:0000256" key="4">
    <source>
        <dbReference type="ARBA" id="ARBA00022840"/>
    </source>
</evidence>
<dbReference type="GO" id="GO:0006633">
    <property type="term" value="P:fatty acid biosynthetic process"/>
    <property type="evidence" value="ECO:0007669"/>
    <property type="project" value="TreeGrafter"/>
</dbReference>
<dbReference type="eggNOG" id="COG0365">
    <property type="taxonomic scope" value="Bacteria"/>
</dbReference>
<dbReference type="Proteomes" id="UP000051298">
    <property type="component" value="Unassembled WGS sequence"/>
</dbReference>
<evidence type="ECO:0000313" key="7">
    <source>
        <dbReference type="EMBL" id="CUH62266.1"/>
    </source>
</evidence>
<dbReference type="GO" id="GO:0005524">
    <property type="term" value="F:ATP binding"/>
    <property type="evidence" value="ECO:0007669"/>
    <property type="project" value="UniProtKB-KW"/>
</dbReference>
<dbReference type="PANTHER" id="PTHR43605">
    <property type="entry name" value="ACYL-COENZYME A SYNTHETASE"/>
    <property type="match status" value="1"/>
</dbReference>
<dbReference type="GO" id="GO:0003987">
    <property type="term" value="F:acetate-CoA ligase activity"/>
    <property type="evidence" value="ECO:0007669"/>
    <property type="project" value="UniProtKB-EC"/>
</dbReference>
<dbReference type="InterPro" id="IPR045851">
    <property type="entry name" value="AMP-bd_C_sf"/>
</dbReference>
<dbReference type="InterPro" id="IPR000873">
    <property type="entry name" value="AMP-dep_synth/lig_dom"/>
</dbReference>
<evidence type="ECO:0000256" key="2">
    <source>
        <dbReference type="ARBA" id="ARBA00022598"/>
    </source>
</evidence>
<keyword evidence="4" id="KW-0067">ATP-binding</keyword>
<dbReference type="Gene3D" id="3.30.300.30">
    <property type="match status" value="1"/>
</dbReference>
<dbReference type="STRING" id="266809.PM03_03265"/>